<comment type="pathway">
    <text evidence="1">Cofactor biosynthesis; molybdopterin biosynthesis.</text>
</comment>
<evidence type="ECO:0000313" key="6">
    <source>
        <dbReference type="EMBL" id="QQD16646.1"/>
    </source>
</evidence>
<keyword evidence="3" id="KW-0501">Molybdenum cofactor biosynthesis</keyword>
<sequence length="88" mass="9477">MASRGQSVKVLFFAKLREQLGSSGLELDIPACTVAELKQALITHSQGAWREALEQDNLICAVNQGVAHDQRQVEPGDEVAFFPPVTGG</sequence>
<dbReference type="InterPro" id="IPR016155">
    <property type="entry name" value="Mopterin_synth/thiamin_S_b"/>
</dbReference>
<dbReference type="Proteomes" id="UP000596063">
    <property type="component" value="Chromosome"/>
</dbReference>
<proteinExistence type="inferred from homology"/>
<dbReference type="SUPFAM" id="SSF54285">
    <property type="entry name" value="MoaD/ThiS"/>
    <property type="match status" value="1"/>
</dbReference>
<evidence type="ECO:0000256" key="5">
    <source>
        <dbReference type="ARBA" id="ARBA00024247"/>
    </source>
</evidence>
<dbReference type="Pfam" id="PF02597">
    <property type="entry name" value="ThiS"/>
    <property type="match status" value="1"/>
</dbReference>
<comment type="similarity">
    <text evidence="4">Belongs to the MoaD family.</text>
</comment>
<dbReference type="GO" id="GO:0000166">
    <property type="term" value="F:nucleotide binding"/>
    <property type="evidence" value="ECO:0007669"/>
    <property type="project" value="UniProtKB-KW"/>
</dbReference>
<dbReference type="AlphaFoldDB" id="A0A7T4QXN9"/>
<dbReference type="InterPro" id="IPR003749">
    <property type="entry name" value="ThiS/MoaD-like"/>
</dbReference>
<dbReference type="UniPathway" id="UPA00344"/>
<dbReference type="CDD" id="cd00754">
    <property type="entry name" value="Ubl_MoaD"/>
    <property type="match status" value="1"/>
</dbReference>
<dbReference type="InterPro" id="IPR012675">
    <property type="entry name" value="Beta-grasp_dom_sf"/>
</dbReference>
<evidence type="ECO:0000256" key="3">
    <source>
        <dbReference type="ARBA" id="ARBA00023150"/>
    </source>
</evidence>
<dbReference type="KEGG" id="snan:I6N98_09525"/>
<dbReference type="Gene3D" id="3.10.20.30">
    <property type="match status" value="1"/>
</dbReference>
<gene>
    <name evidence="6" type="primary">moaD</name>
    <name evidence="6" type="ORF">I6N98_09525</name>
</gene>
<dbReference type="PANTHER" id="PTHR33359:SF1">
    <property type="entry name" value="MOLYBDOPTERIN SYNTHASE SULFUR CARRIER SUBUNIT"/>
    <property type="match status" value="1"/>
</dbReference>
<organism evidence="6 7">
    <name type="scientific">Spongiibacter nanhainus</name>
    <dbReference type="NCBI Taxonomy" id="2794344"/>
    <lineage>
        <taxon>Bacteria</taxon>
        <taxon>Pseudomonadati</taxon>
        <taxon>Pseudomonadota</taxon>
        <taxon>Gammaproteobacteria</taxon>
        <taxon>Cellvibrionales</taxon>
        <taxon>Spongiibacteraceae</taxon>
        <taxon>Spongiibacter</taxon>
    </lineage>
</organism>
<accession>A0A7T4QXN9</accession>
<evidence type="ECO:0000256" key="2">
    <source>
        <dbReference type="ARBA" id="ARBA00022741"/>
    </source>
</evidence>
<keyword evidence="7" id="KW-1185">Reference proteome</keyword>
<name>A0A7T4QXN9_9GAMM</name>
<dbReference type="InterPro" id="IPR044672">
    <property type="entry name" value="MOCS2A"/>
</dbReference>
<protein>
    <recommendedName>
        <fullName evidence="5">Molybdopterin synthase sulfur carrier subunit</fullName>
    </recommendedName>
</protein>
<evidence type="ECO:0000313" key="7">
    <source>
        <dbReference type="Proteomes" id="UP000596063"/>
    </source>
</evidence>
<dbReference type="GO" id="GO:0006777">
    <property type="term" value="P:Mo-molybdopterin cofactor biosynthetic process"/>
    <property type="evidence" value="ECO:0007669"/>
    <property type="project" value="UniProtKB-KW"/>
</dbReference>
<dbReference type="FunFam" id="3.10.20.30:FF:000010">
    <property type="entry name" value="Molybdopterin synthase sulfur carrier subunit"/>
    <property type="match status" value="1"/>
</dbReference>
<evidence type="ECO:0000256" key="1">
    <source>
        <dbReference type="ARBA" id="ARBA00005046"/>
    </source>
</evidence>
<dbReference type="GO" id="GO:1990133">
    <property type="term" value="C:molybdopterin adenylyltransferase complex"/>
    <property type="evidence" value="ECO:0007669"/>
    <property type="project" value="TreeGrafter"/>
</dbReference>
<reference evidence="6 7" key="1">
    <citation type="submission" date="2020-12" db="EMBL/GenBank/DDBJ databases">
        <authorList>
            <person name="Shan Y."/>
        </authorList>
    </citation>
    <scope>NUCLEOTIDE SEQUENCE [LARGE SCALE GENOMIC DNA]</scope>
    <source>
        <strain evidence="7">csc3.9</strain>
    </source>
</reference>
<evidence type="ECO:0000256" key="4">
    <source>
        <dbReference type="ARBA" id="ARBA00024200"/>
    </source>
</evidence>
<keyword evidence="2" id="KW-0547">Nucleotide-binding</keyword>
<dbReference type="PANTHER" id="PTHR33359">
    <property type="entry name" value="MOLYBDOPTERIN SYNTHASE SULFUR CARRIER SUBUNIT"/>
    <property type="match status" value="1"/>
</dbReference>
<dbReference type="EMBL" id="CP066167">
    <property type="protein sequence ID" value="QQD16646.1"/>
    <property type="molecule type" value="Genomic_DNA"/>
</dbReference>
<dbReference type="NCBIfam" id="TIGR01682">
    <property type="entry name" value="moaD"/>
    <property type="match status" value="1"/>
</dbReference>